<feature type="chain" id="PRO_5045963774" description="Secreted protein" evidence="2">
    <location>
        <begin position="20"/>
        <end position="124"/>
    </location>
</feature>
<protein>
    <recommendedName>
        <fullName evidence="5">Secreted protein</fullName>
    </recommendedName>
</protein>
<evidence type="ECO:0000256" key="2">
    <source>
        <dbReference type="SAM" id="SignalP"/>
    </source>
</evidence>
<dbReference type="Proteomes" id="UP001476798">
    <property type="component" value="Unassembled WGS sequence"/>
</dbReference>
<gene>
    <name evidence="3" type="ORF">GOODEAATRI_034316</name>
</gene>
<feature type="region of interest" description="Disordered" evidence="1">
    <location>
        <begin position="53"/>
        <end position="93"/>
    </location>
</feature>
<sequence length="124" mass="14119">MICVFHIAVLLQIYCSKLSIFFFYQDGMLLFLVACSSCKNSECLDKCLASSAKPQQALERQDMNAPSKERHETKQKTHKTCLKSQNTHHHPSWNILPPWPSQVSSPSHSSPVCSRKRVHLVKPL</sequence>
<feature type="signal peptide" evidence="2">
    <location>
        <begin position="1"/>
        <end position="19"/>
    </location>
</feature>
<evidence type="ECO:0008006" key="5">
    <source>
        <dbReference type="Google" id="ProtNLM"/>
    </source>
</evidence>
<evidence type="ECO:0000256" key="1">
    <source>
        <dbReference type="SAM" id="MobiDB-lite"/>
    </source>
</evidence>
<keyword evidence="4" id="KW-1185">Reference proteome</keyword>
<evidence type="ECO:0000313" key="4">
    <source>
        <dbReference type="Proteomes" id="UP001476798"/>
    </source>
</evidence>
<evidence type="ECO:0000313" key="3">
    <source>
        <dbReference type="EMBL" id="MEQ2180278.1"/>
    </source>
</evidence>
<name>A0ABV0P9Z9_9TELE</name>
<feature type="compositionally biased region" description="Basic and acidic residues" evidence="1">
    <location>
        <begin position="59"/>
        <end position="75"/>
    </location>
</feature>
<accession>A0ABV0P9Z9</accession>
<organism evidence="3 4">
    <name type="scientific">Goodea atripinnis</name>
    <dbReference type="NCBI Taxonomy" id="208336"/>
    <lineage>
        <taxon>Eukaryota</taxon>
        <taxon>Metazoa</taxon>
        <taxon>Chordata</taxon>
        <taxon>Craniata</taxon>
        <taxon>Vertebrata</taxon>
        <taxon>Euteleostomi</taxon>
        <taxon>Actinopterygii</taxon>
        <taxon>Neopterygii</taxon>
        <taxon>Teleostei</taxon>
        <taxon>Neoteleostei</taxon>
        <taxon>Acanthomorphata</taxon>
        <taxon>Ovalentaria</taxon>
        <taxon>Atherinomorphae</taxon>
        <taxon>Cyprinodontiformes</taxon>
        <taxon>Goodeidae</taxon>
        <taxon>Goodea</taxon>
    </lineage>
</organism>
<keyword evidence="2" id="KW-0732">Signal</keyword>
<feature type="compositionally biased region" description="Basic residues" evidence="1">
    <location>
        <begin position="76"/>
        <end position="91"/>
    </location>
</feature>
<comment type="caution">
    <text evidence="3">The sequence shown here is derived from an EMBL/GenBank/DDBJ whole genome shotgun (WGS) entry which is preliminary data.</text>
</comment>
<reference evidence="3 4" key="1">
    <citation type="submission" date="2021-06" db="EMBL/GenBank/DDBJ databases">
        <authorList>
            <person name="Palmer J.M."/>
        </authorList>
    </citation>
    <scope>NUCLEOTIDE SEQUENCE [LARGE SCALE GENOMIC DNA]</scope>
    <source>
        <strain evidence="3 4">GA_2019</strain>
        <tissue evidence="3">Muscle</tissue>
    </source>
</reference>
<proteinExistence type="predicted"/>
<dbReference type="EMBL" id="JAHRIO010068470">
    <property type="protein sequence ID" value="MEQ2180278.1"/>
    <property type="molecule type" value="Genomic_DNA"/>
</dbReference>